<dbReference type="AlphaFoldDB" id="A0AB38E5Q5"/>
<name>A0AB38E5Q5_XANCH</name>
<sequence length="119" mass="12410">MSGTITGRGCKRSSSACGFSRNRAWGQQLLRPIAWENAVSGRVSGGGGAVCTSVRVVPDGKDHGTCRDRQWAASARCRVAMIRRAALAAPGRGGYALTLALRLPSPTPPCACAVLQRAT</sequence>
<evidence type="ECO:0000313" key="4">
    <source>
        <dbReference type="Proteomes" id="UP000234181"/>
    </source>
</evidence>
<dbReference type="Proteomes" id="UP000234166">
    <property type="component" value="Unassembled WGS sequence"/>
</dbReference>
<organism evidence="2 3">
    <name type="scientific">Xanthomonas campestris pv. phaseoli</name>
    <dbReference type="NCBI Taxonomy" id="317013"/>
    <lineage>
        <taxon>Bacteria</taxon>
        <taxon>Pseudomonadati</taxon>
        <taxon>Pseudomonadota</taxon>
        <taxon>Gammaproteobacteria</taxon>
        <taxon>Lysobacterales</taxon>
        <taxon>Lysobacteraceae</taxon>
        <taxon>Xanthomonas</taxon>
    </lineage>
</organism>
<keyword evidence="4" id="KW-1185">Reference proteome</keyword>
<dbReference type="EMBL" id="OCYS01000148">
    <property type="protein sequence ID" value="SON92804.1"/>
    <property type="molecule type" value="Genomic_DNA"/>
</dbReference>
<reference evidence="3 4" key="1">
    <citation type="submission" date="2017-10" db="EMBL/GenBank/DDBJ databases">
        <authorList>
            <person name="Regsiter A."/>
            <person name="William W."/>
        </authorList>
    </citation>
    <scope>NUCLEOTIDE SEQUENCE [LARGE SCALE GENOMIC DNA]</scope>
    <source>
        <strain evidence="1 4">CFBP6984</strain>
        <strain evidence="2 3">CFBP7430</strain>
    </source>
</reference>
<evidence type="ECO:0000313" key="1">
    <source>
        <dbReference type="EMBL" id="SON88779.1"/>
    </source>
</evidence>
<dbReference type="Proteomes" id="UP000234181">
    <property type="component" value="Unassembled WGS sequence"/>
</dbReference>
<protein>
    <submittedName>
        <fullName evidence="2">Uncharacterized protein</fullName>
    </submittedName>
</protein>
<gene>
    <name evidence="1" type="ORF">XAP6984_900004</name>
    <name evidence="2" type="ORF">XAP7430_890004</name>
</gene>
<evidence type="ECO:0000313" key="2">
    <source>
        <dbReference type="EMBL" id="SON92804.1"/>
    </source>
</evidence>
<comment type="caution">
    <text evidence="2">The sequence shown here is derived from an EMBL/GenBank/DDBJ whole genome shotgun (WGS) entry which is preliminary data.</text>
</comment>
<evidence type="ECO:0000313" key="3">
    <source>
        <dbReference type="Proteomes" id="UP000234166"/>
    </source>
</evidence>
<accession>A0AB38E5Q5</accession>
<proteinExistence type="predicted"/>
<dbReference type="EMBL" id="OCYT01000151">
    <property type="protein sequence ID" value="SON88779.1"/>
    <property type="molecule type" value="Genomic_DNA"/>
</dbReference>